<dbReference type="AlphaFoldDB" id="D2NRX1"/>
<dbReference type="KEGG" id="rmu:RMDY18_05650"/>
<gene>
    <name evidence="3" type="ordered locus">RMDY18_05650</name>
</gene>
<organism evidence="3 4">
    <name type="scientific">Rothia mucilaginosa (strain DY-18)</name>
    <name type="common">Stomatococcus mucilaginosus</name>
    <dbReference type="NCBI Taxonomy" id="680646"/>
    <lineage>
        <taxon>Bacteria</taxon>
        <taxon>Bacillati</taxon>
        <taxon>Actinomycetota</taxon>
        <taxon>Actinomycetes</taxon>
        <taxon>Micrococcales</taxon>
        <taxon>Micrococcaceae</taxon>
        <taxon>Rothia</taxon>
    </lineage>
</organism>
<dbReference type="Proteomes" id="UP000001883">
    <property type="component" value="Chromosome"/>
</dbReference>
<feature type="transmembrane region" description="Helical" evidence="1">
    <location>
        <begin position="375"/>
        <end position="397"/>
    </location>
</feature>
<evidence type="ECO:0000256" key="1">
    <source>
        <dbReference type="SAM" id="Phobius"/>
    </source>
</evidence>
<accession>D2NRX1</accession>
<protein>
    <submittedName>
        <fullName evidence="3">FAD/FMN-containing dehydrogenase</fullName>
    </submittedName>
</protein>
<reference evidence="3 4" key="3">
    <citation type="journal article" date="2010" name="Sequencing">
        <title>Complete Genome Sequence of Rothia mucilaginosa DY-18: A Clinical Isolate with Dense Meshwork-Like Structures from a Persistent Apical Periodontitis Lesion.</title>
        <authorList>
            <person name="Yamane K."/>
            <person name="Nambu T."/>
            <person name="Yamanaka T."/>
            <person name="Mashimo C."/>
            <person name="Sugimori C."/>
            <person name="Leung K.-P."/>
            <person name="Fukushima H."/>
        </authorList>
    </citation>
    <scope>NUCLEOTIDE SEQUENCE [LARGE SCALE GENOMIC DNA]</scope>
    <source>
        <strain evidence="3 4">DY-18</strain>
    </source>
</reference>
<feature type="chain" id="PRO_5003033023" evidence="2">
    <location>
        <begin position="29"/>
        <end position="471"/>
    </location>
</feature>
<dbReference type="eggNOG" id="ENOG502ZTI3">
    <property type="taxonomic scope" value="Bacteria"/>
</dbReference>
<dbReference type="STRING" id="680646.RMDY18_05650"/>
<evidence type="ECO:0000256" key="2">
    <source>
        <dbReference type="SAM" id="SignalP"/>
    </source>
</evidence>
<feature type="transmembrane region" description="Helical" evidence="1">
    <location>
        <begin position="436"/>
        <end position="457"/>
    </location>
</feature>
<feature type="signal peptide" evidence="2">
    <location>
        <begin position="1"/>
        <end position="28"/>
    </location>
</feature>
<sequence length="471" mass="49901">MRVPAALRRGCRSSYLLLSLIGRLCACAQVSLATRVSCTQCRQNLASGAFCGSESALNTVSGYPRLMRSPDQSAHQNNALNTAAASSAAGTGAQNYPADATRVVDTRITHTDGYYTVDEDTTLLQPTRTLGHAAAPTKAELHAAPEPPFAAGLRRFLTVVLCALALVTGLGATTGAWVNSKLMSERGFSQISSTLAEDSQLASRIADGAVEDLMNSEAMTTFLDGTKQSGLYSILVKPTQDGIRSLLNRSAAELSKTEEYRSLWKEIAEETRRYNLEHQDGPAVIVLTPFYRALDAKVGSIGSFDPDLTKLGPETLNIDRVKDGNSQQGQQEQQEWFLHAGINRAAALGKSTMPLTVISVLSLLLATLLAPRHRILVPVVTALLYALLGWAAAAWFGGQTPESLGITSHSTAGTALITGAWNQLAPSLTGHLQAAASYGLVLAILALLLGILIRLIALGRSPASGATVITH</sequence>
<keyword evidence="1" id="KW-1133">Transmembrane helix</keyword>
<keyword evidence="2" id="KW-0732">Signal</keyword>
<evidence type="ECO:0000313" key="3">
    <source>
        <dbReference type="EMBL" id="BAI64397.1"/>
    </source>
</evidence>
<reference evidence="3 4" key="2">
    <citation type="journal article" date="2010" name="J Osaka Dent Univ">
        <title>Isolation and identification of Rothia mucilaginosa from persistent apical periodontitis lesions.</title>
        <authorList>
            <person name="Yamane K."/>
            <person name="Yoshida M."/>
            <person name="Fujihira T."/>
            <person name="Baba T."/>
            <person name="Tsuji N."/>
            <person name="Hayashi H."/>
            <person name="Sugimori C."/>
            <person name="Yamanaka T."/>
            <person name="Mashimo C."/>
            <person name="Nambu T."/>
            <person name="Kawai H."/>
            <person name="Fukushima H."/>
        </authorList>
    </citation>
    <scope>NUCLEOTIDE SEQUENCE [LARGE SCALE GENOMIC DNA]</scope>
    <source>
        <strain evidence="3 4">DY-18</strain>
    </source>
</reference>
<feature type="transmembrane region" description="Helical" evidence="1">
    <location>
        <begin position="156"/>
        <end position="178"/>
    </location>
</feature>
<evidence type="ECO:0000313" key="4">
    <source>
        <dbReference type="Proteomes" id="UP000001883"/>
    </source>
</evidence>
<dbReference type="EMBL" id="AP011540">
    <property type="protein sequence ID" value="BAI64397.1"/>
    <property type="molecule type" value="Genomic_DNA"/>
</dbReference>
<keyword evidence="4" id="KW-1185">Reference proteome</keyword>
<reference evidence="4" key="1">
    <citation type="submission" date="2009-07" db="EMBL/GenBank/DDBJ databases">
        <title>Complete genome sequence of Rothia mucilaginosa DJ.</title>
        <authorList>
            <person name="Yamane K."/>
            <person name="Nambu T."/>
            <person name="Mashimo C."/>
            <person name="Sugimori C."/>
            <person name="Yamanaka T."/>
            <person name="Leung K."/>
            <person name="Fukushima H."/>
        </authorList>
    </citation>
    <scope>NUCLEOTIDE SEQUENCE [LARGE SCALE GENOMIC DNA]</scope>
    <source>
        <strain evidence="4">DY-18</strain>
    </source>
</reference>
<name>D2NRX1_ROTMD</name>
<keyword evidence="1" id="KW-0472">Membrane</keyword>
<proteinExistence type="predicted"/>
<dbReference type="HOGENOM" id="CLU_684922_0_0_11"/>
<feature type="transmembrane region" description="Helical" evidence="1">
    <location>
        <begin position="352"/>
        <end position="369"/>
    </location>
</feature>
<keyword evidence="1" id="KW-0812">Transmembrane</keyword>